<evidence type="ECO:0000313" key="4">
    <source>
        <dbReference type="Proteomes" id="UP000688137"/>
    </source>
</evidence>
<feature type="compositionally biased region" description="Acidic residues" evidence="2">
    <location>
        <begin position="19"/>
        <end position="29"/>
    </location>
</feature>
<evidence type="ECO:0008006" key="5">
    <source>
        <dbReference type="Google" id="ProtNLM"/>
    </source>
</evidence>
<keyword evidence="4" id="KW-1185">Reference proteome</keyword>
<feature type="region of interest" description="Disordered" evidence="2">
    <location>
        <begin position="1"/>
        <end position="29"/>
    </location>
</feature>
<dbReference type="InterPro" id="IPR000648">
    <property type="entry name" value="Oxysterol-bd"/>
</dbReference>
<protein>
    <recommendedName>
        <fullName evidence="5">Oxysterol-binding protein</fullName>
    </recommendedName>
</protein>
<dbReference type="Pfam" id="PF01237">
    <property type="entry name" value="Oxysterol_BP"/>
    <property type="match status" value="1"/>
</dbReference>
<dbReference type="PANTHER" id="PTHR10972:SF148">
    <property type="entry name" value="OXYSTEROL-BINDING PROTEIN 9"/>
    <property type="match status" value="1"/>
</dbReference>
<evidence type="ECO:0000256" key="1">
    <source>
        <dbReference type="SAM" id="Coils"/>
    </source>
</evidence>
<accession>A0A8S1JSC7</accession>
<name>A0A8S1JSC7_PARPR</name>
<dbReference type="GO" id="GO:0016020">
    <property type="term" value="C:membrane"/>
    <property type="evidence" value="ECO:0007669"/>
    <property type="project" value="TreeGrafter"/>
</dbReference>
<evidence type="ECO:0000256" key="2">
    <source>
        <dbReference type="SAM" id="MobiDB-lite"/>
    </source>
</evidence>
<reference evidence="3" key="1">
    <citation type="submission" date="2021-01" db="EMBL/GenBank/DDBJ databases">
        <authorList>
            <consortium name="Genoscope - CEA"/>
            <person name="William W."/>
        </authorList>
    </citation>
    <scope>NUCLEOTIDE SEQUENCE</scope>
</reference>
<feature type="coiled-coil region" evidence="1">
    <location>
        <begin position="399"/>
        <end position="426"/>
    </location>
</feature>
<gene>
    <name evidence="3" type="ORF">PPRIM_AZ9-3.1.T0050153</name>
</gene>
<dbReference type="FunFam" id="2.40.160.120:FF:000019">
    <property type="entry name" value="Oxysterol binding protein, putative"/>
    <property type="match status" value="1"/>
</dbReference>
<dbReference type="GO" id="GO:0005829">
    <property type="term" value="C:cytosol"/>
    <property type="evidence" value="ECO:0007669"/>
    <property type="project" value="TreeGrafter"/>
</dbReference>
<dbReference type="PANTHER" id="PTHR10972">
    <property type="entry name" value="OXYSTEROL-BINDING PROTEIN-RELATED"/>
    <property type="match status" value="1"/>
</dbReference>
<sequence>MLSWFKKKKPETNQPQQEEKDESDFVEDDTQVVTNEDKELEEKGFDPITQVQEQDKENEGIADPDKLDYVGYHDISGDEMLQLVLSLKNFPNDEEIRHIEGYEKGGRICADKKVVSKARSVGKEMVKQIGKKILSGSLNLTKVSFPIRVMIPKTALETAVHGTSIFPLYITKATMTPDFLERFKLVITATLSSFFWTNTFLKPLNPILGETLQASYNDGTQVYCEQIMHHPPVSYFLVYGPNKKYKYYGYYLVEGRAGLNSVTIINKGKRSIEFNDGQKIDFDFPNELYSGTFFGQLRQESINKITFQDKANGLQCIIDIGKVKKKTSDYFQADITCKGQKVSTVFGTYIGFINFDNVRYWDYRYVVPFKIKMDKQPLESDHKNRSDLQSLKIGDIPMAQKNKELLENLQRNDRKLREQYEKQKKSKK</sequence>
<dbReference type="GO" id="GO:0032934">
    <property type="term" value="F:sterol binding"/>
    <property type="evidence" value="ECO:0007669"/>
    <property type="project" value="TreeGrafter"/>
</dbReference>
<dbReference type="AlphaFoldDB" id="A0A8S1JSC7"/>
<keyword evidence="1" id="KW-0175">Coiled coil</keyword>
<dbReference type="OMA" id="WTINDEV"/>
<organism evidence="3 4">
    <name type="scientific">Paramecium primaurelia</name>
    <dbReference type="NCBI Taxonomy" id="5886"/>
    <lineage>
        <taxon>Eukaryota</taxon>
        <taxon>Sar</taxon>
        <taxon>Alveolata</taxon>
        <taxon>Ciliophora</taxon>
        <taxon>Intramacronucleata</taxon>
        <taxon>Oligohymenophorea</taxon>
        <taxon>Peniculida</taxon>
        <taxon>Parameciidae</taxon>
        <taxon>Paramecium</taxon>
    </lineage>
</organism>
<dbReference type="EMBL" id="CAJJDM010000002">
    <property type="protein sequence ID" value="CAD8043500.1"/>
    <property type="molecule type" value="Genomic_DNA"/>
</dbReference>
<proteinExistence type="predicted"/>
<evidence type="ECO:0000313" key="3">
    <source>
        <dbReference type="EMBL" id="CAD8043500.1"/>
    </source>
</evidence>
<dbReference type="Proteomes" id="UP000688137">
    <property type="component" value="Unassembled WGS sequence"/>
</dbReference>
<comment type="caution">
    <text evidence="3">The sequence shown here is derived from an EMBL/GenBank/DDBJ whole genome shotgun (WGS) entry which is preliminary data.</text>
</comment>